<dbReference type="Gene3D" id="2.70.150.10">
    <property type="entry name" value="Calcium-transporting ATPase, cytoplasmic transduction domain A"/>
    <property type="match status" value="1"/>
</dbReference>
<dbReference type="Pfam" id="PF00122">
    <property type="entry name" value="E1-E2_ATPase"/>
    <property type="match status" value="1"/>
</dbReference>
<evidence type="ECO:0000256" key="6">
    <source>
        <dbReference type="ARBA" id="ARBA00022723"/>
    </source>
</evidence>
<dbReference type="RefSeq" id="WP_239673128.1">
    <property type="nucleotide sequence ID" value="NZ_CP049742.1"/>
</dbReference>
<dbReference type="KEGG" id="mcui:G8O30_00820"/>
<feature type="transmembrane region" description="Helical" evidence="14">
    <location>
        <begin position="599"/>
        <end position="618"/>
    </location>
</feature>
<evidence type="ECO:0000256" key="5">
    <source>
        <dbReference type="ARBA" id="ARBA00022692"/>
    </source>
</evidence>
<evidence type="ECO:0000256" key="9">
    <source>
        <dbReference type="ARBA" id="ARBA00022842"/>
    </source>
</evidence>
<feature type="transmembrane region" description="Helical" evidence="14">
    <location>
        <begin position="573"/>
        <end position="593"/>
    </location>
</feature>
<keyword evidence="12" id="KW-0406">Ion transport</keyword>
<sequence length="622" mass="67189">MPFQLSLWKDTLHQHVELILAILSGFLLIGAFILEQNQLESAAVTLFLLAYVIGGFFKAKEGIEDSIETKSFNVELLMVLAAVGAGIIGYWFEGAMLIFIFALSGALETYTLQKSTKELSSLLSMQPSEAIVVKGEHHELVPIELIAVGEQIFVKPGEKIALDGRVVNGTSTVDQAAITGESLLVTKSIGEQVYAGSINMSGAITVEVTAGHEHTLASQMITLVQEAQKAKAPSQLFLEKFEKVYVQIVLWAVTVMIFLPVLLFDWSLTESFYRAMILLVVASPCALVASITPATLAAISKSAREGVLVKGGDHFEHLAFAKVMAFDKTGTLTKGELRVTDYQSPAGMEDNDFLRLLGSMEKSSAHPLAAAITSFMEKERGLILRTVDTTEYPGEGISASVNHVSWNVGNASFTGATVTPTIQEFMDNGKTVVFAKSDQGQEGYLVLQDTIRPEASSFITSLKEDGIYTVMITGDTHHTSASVAKLCNVDEFHAACLPVKKVKILERLRSTYTHTVMVGDGMNDGPALATAKVGIAMGTGTDLAIETADIILTRNSLKAIGSTLKTAKKLKKIILQNIVFSISVIFLLILSNYLQIIDIPLGVIGHEGSTILVILNSLRMLK</sequence>
<organism evidence="16 17">
    <name type="scientific">Mangrovibacillus cuniculi</name>
    <dbReference type="NCBI Taxonomy" id="2593652"/>
    <lineage>
        <taxon>Bacteria</taxon>
        <taxon>Bacillati</taxon>
        <taxon>Bacillota</taxon>
        <taxon>Bacilli</taxon>
        <taxon>Bacillales</taxon>
        <taxon>Bacillaceae</taxon>
        <taxon>Mangrovibacillus</taxon>
    </lineage>
</organism>
<keyword evidence="8 14" id="KW-0067">ATP-binding</keyword>
<keyword evidence="14" id="KW-1003">Cell membrane</keyword>
<dbReference type="InterPro" id="IPR023299">
    <property type="entry name" value="ATPase_P-typ_cyto_dom_N"/>
</dbReference>
<dbReference type="Pfam" id="PF00702">
    <property type="entry name" value="Hydrolase"/>
    <property type="match status" value="1"/>
</dbReference>
<keyword evidence="5 14" id="KW-0812">Transmembrane</keyword>
<name>A0A7S8HEP9_9BACI</name>
<feature type="transmembrane region" description="Helical" evidence="14">
    <location>
        <begin position="244"/>
        <end position="264"/>
    </location>
</feature>
<dbReference type="NCBIfam" id="TIGR01525">
    <property type="entry name" value="ATPase-IB_hvy"/>
    <property type="match status" value="1"/>
</dbReference>
<dbReference type="PANTHER" id="PTHR43079:SF1">
    <property type="entry name" value="CADMIUM_ZINC-TRANSPORTING ATPASE HMA1, CHLOROPLASTIC-RELATED"/>
    <property type="match status" value="1"/>
</dbReference>
<dbReference type="InterPro" id="IPR059000">
    <property type="entry name" value="ATPase_P-type_domA"/>
</dbReference>
<evidence type="ECO:0000256" key="7">
    <source>
        <dbReference type="ARBA" id="ARBA00022741"/>
    </source>
</evidence>
<dbReference type="SFLD" id="SFLDS00003">
    <property type="entry name" value="Haloacid_Dehalogenase"/>
    <property type="match status" value="1"/>
</dbReference>
<dbReference type="SUPFAM" id="SSF81653">
    <property type="entry name" value="Calcium ATPase, transduction domain A"/>
    <property type="match status" value="1"/>
</dbReference>
<dbReference type="GO" id="GO:0005524">
    <property type="term" value="F:ATP binding"/>
    <property type="evidence" value="ECO:0007669"/>
    <property type="project" value="UniProtKB-UniRule"/>
</dbReference>
<dbReference type="Gene3D" id="3.40.50.1000">
    <property type="entry name" value="HAD superfamily/HAD-like"/>
    <property type="match status" value="1"/>
</dbReference>
<evidence type="ECO:0000313" key="16">
    <source>
        <dbReference type="EMBL" id="QPC45620.1"/>
    </source>
</evidence>
<dbReference type="Proteomes" id="UP000593626">
    <property type="component" value="Chromosome"/>
</dbReference>
<evidence type="ECO:0000256" key="4">
    <source>
        <dbReference type="ARBA" id="ARBA00022553"/>
    </source>
</evidence>
<evidence type="ECO:0000256" key="10">
    <source>
        <dbReference type="ARBA" id="ARBA00022967"/>
    </source>
</evidence>
<comment type="similarity">
    <text evidence="2 14">Belongs to the cation transport ATPase (P-type) (TC 3.A.3) family. Type IB subfamily.</text>
</comment>
<keyword evidence="17" id="KW-1185">Reference proteome</keyword>
<dbReference type="InterPro" id="IPR023298">
    <property type="entry name" value="ATPase_P-typ_TM_dom_sf"/>
</dbReference>
<evidence type="ECO:0000256" key="3">
    <source>
        <dbReference type="ARBA" id="ARBA00022448"/>
    </source>
</evidence>
<protein>
    <submittedName>
        <fullName evidence="16">Cadmium-translocating P-type ATPase</fullName>
    </submittedName>
</protein>
<accession>A0A7S8HEP9</accession>
<evidence type="ECO:0000256" key="14">
    <source>
        <dbReference type="RuleBase" id="RU362081"/>
    </source>
</evidence>
<dbReference type="InterPro" id="IPR051949">
    <property type="entry name" value="Cation_Transport_ATPase"/>
</dbReference>
<evidence type="ECO:0000256" key="13">
    <source>
        <dbReference type="ARBA" id="ARBA00023136"/>
    </source>
</evidence>
<proteinExistence type="inferred from homology"/>
<dbReference type="InterPro" id="IPR036412">
    <property type="entry name" value="HAD-like_sf"/>
</dbReference>
<dbReference type="GO" id="GO:0019829">
    <property type="term" value="F:ATPase-coupled monoatomic cation transmembrane transporter activity"/>
    <property type="evidence" value="ECO:0007669"/>
    <property type="project" value="InterPro"/>
</dbReference>
<evidence type="ECO:0000256" key="11">
    <source>
        <dbReference type="ARBA" id="ARBA00022989"/>
    </source>
</evidence>
<dbReference type="FunFam" id="2.70.150.10:FF:000002">
    <property type="entry name" value="Copper-transporting ATPase 1, putative"/>
    <property type="match status" value="1"/>
</dbReference>
<feature type="domain" description="P-type ATPase A" evidence="15">
    <location>
        <begin position="125"/>
        <end position="225"/>
    </location>
</feature>
<dbReference type="GO" id="GO:0046872">
    <property type="term" value="F:metal ion binding"/>
    <property type="evidence" value="ECO:0007669"/>
    <property type="project" value="UniProtKB-KW"/>
</dbReference>
<evidence type="ECO:0000259" key="15">
    <source>
        <dbReference type="Pfam" id="PF00122"/>
    </source>
</evidence>
<dbReference type="GO" id="GO:0016887">
    <property type="term" value="F:ATP hydrolysis activity"/>
    <property type="evidence" value="ECO:0007669"/>
    <property type="project" value="InterPro"/>
</dbReference>
<dbReference type="NCBIfam" id="TIGR01512">
    <property type="entry name" value="ATPase-IB2_Cd"/>
    <property type="match status" value="1"/>
</dbReference>
<keyword evidence="6 14" id="KW-0479">Metal-binding</keyword>
<gene>
    <name evidence="16" type="primary">cadA</name>
    <name evidence="16" type="ORF">G8O30_00820</name>
</gene>
<dbReference type="PANTHER" id="PTHR43079">
    <property type="entry name" value="PROBABLE CADMIUM/ZINC-TRANSPORTING ATPASE HMA1"/>
    <property type="match status" value="1"/>
</dbReference>
<feature type="transmembrane region" description="Helical" evidence="14">
    <location>
        <begin position="41"/>
        <end position="57"/>
    </location>
</feature>
<dbReference type="PROSITE" id="PS01229">
    <property type="entry name" value="COF_2"/>
    <property type="match status" value="1"/>
</dbReference>
<dbReference type="SFLD" id="SFLDF00027">
    <property type="entry name" value="p-type_atpase"/>
    <property type="match status" value="1"/>
</dbReference>
<keyword evidence="3" id="KW-0813">Transport</keyword>
<dbReference type="EMBL" id="CP049742">
    <property type="protein sequence ID" value="QPC45620.1"/>
    <property type="molecule type" value="Genomic_DNA"/>
</dbReference>
<keyword evidence="4" id="KW-0597">Phosphoprotein</keyword>
<dbReference type="GO" id="GO:0005886">
    <property type="term" value="C:plasma membrane"/>
    <property type="evidence" value="ECO:0007669"/>
    <property type="project" value="UniProtKB-SubCell"/>
</dbReference>
<keyword evidence="10" id="KW-1278">Translocase</keyword>
<dbReference type="SUPFAM" id="SSF81665">
    <property type="entry name" value="Calcium ATPase, transmembrane domain M"/>
    <property type="match status" value="1"/>
</dbReference>
<comment type="subcellular location">
    <subcellularLocation>
        <location evidence="1">Cell membrane</location>
        <topology evidence="1">Multi-pass membrane protein</topology>
    </subcellularLocation>
</comment>
<dbReference type="InterPro" id="IPR008250">
    <property type="entry name" value="ATPase_P-typ_transduc_dom_A_sf"/>
</dbReference>
<dbReference type="SFLD" id="SFLDG00002">
    <property type="entry name" value="C1.7:_P-type_atpase_like"/>
    <property type="match status" value="1"/>
</dbReference>
<evidence type="ECO:0000256" key="12">
    <source>
        <dbReference type="ARBA" id="ARBA00023065"/>
    </source>
</evidence>
<dbReference type="NCBIfam" id="TIGR01494">
    <property type="entry name" value="ATPase_P-type"/>
    <property type="match status" value="1"/>
</dbReference>
<dbReference type="InterPro" id="IPR023214">
    <property type="entry name" value="HAD_sf"/>
</dbReference>
<keyword evidence="9" id="KW-0460">Magnesium</keyword>
<dbReference type="Gene3D" id="3.40.1110.10">
    <property type="entry name" value="Calcium-transporting ATPase, cytoplasmic domain N"/>
    <property type="match status" value="1"/>
</dbReference>
<evidence type="ECO:0000313" key="17">
    <source>
        <dbReference type="Proteomes" id="UP000593626"/>
    </source>
</evidence>
<feature type="transmembrane region" description="Helical" evidence="14">
    <location>
        <begin position="12"/>
        <end position="34"/>
    </location>
</feature>
<evidence type="ECO:0000256" key="1">
    <source>
        <dbReference type="ARBA" id="ARBA00004651"/>
    </source>
</evidence>
<dbReference type="AlphaFoldDB" id="A0A7S8HEP9"/>
<dbReference type="InterPro" id="IPR018303">
    <property type="entry name" value="ATPase_P-typ_P_site"/>
</dbReference>
<dbReference type="InterPro" id="IPR044492">
    <property type="entry name" value="P_typ_ATPase_HD_dom"/>
</dbReference>
<keyword evidence="7 14" id="KW-0547">Nucleotide-binding</keyword>
<dbReference type="PRINTS" id="PR00120">
    <property type="entry name" value="HATPASE"/>
</dbReference>
<feature type="transmembrane region" description="Helical" evidence="14">
    <location>
        <begin position="276"/>
        <end position="299"/>
    </location>
</feature>
<evidence type="ECO:0000256" key="2">
    <source>
        <dbReference type="ARBA" id="ARBA00006024"/>
    </source>
</evidence>
<dbReference type="PRINTS" id="PR00119">
    <property type="entry name" value="CATATPASE"/>
</dbReference>
<keyword evidence="11 14" id="KW-1133">Transmembrane helix</keyword>
<keyword evidence="13 14" id="KW-0472">Membrane</keyword>
<evidence type="ECO:0000256" key="8">
    <source>
        <dbReference type="ARBA" id="ARBA00022840"/>
    </source>
</evidence>
<dbReference type="InterPro" id="IPR001757">
    <property type="entry name" value="P_typ_ATPase"/>
</dbReference>
<feature type="transmembrane region" description="Helical" evidence="14">
    <location>
        <begin position="77"/>
        <end position="107"/>
    </location>
</feature>
<dbReference type="PROSITE" id="PS00154">
    <property type="entry name" value="ATPASE_E1_E2"/>
    <property type="match status" value="1"/>
</dbReference>
<dbReference type="InterPro" id="IPR027256">
    <property type="entry name" value="P-typ_ATPase_IB"/>
</dbReference>
<reference evidence="16 17" key="1">
    <citation type="submission" date="2019-07" db="EMBL/GenBank/DDBJ databases">
        <title>Genome sequence of 2 isolates from Red Sea Mangroves.</title>
        <authorList>
            <person name="Sefrji F."/>
            <person name="Michoud G."/>
            <person name="Merlino G."/>
            <person name="Daffonchio D."/>
        </authorList>
    </citation>
    <scope>NUCLEOTIDE SEQUENCE [LARGE SCALE GENOMIC DNA]</scope>
    <source>
        <strain evidence="16 17">R1DC41</strain>
    </source>
</reference>
<dbReference type="SUPFAM" id="SSF56784">
    <property type="entry name" value="HAD-like"/>
    <property type="match status" value="1"/>
</dbReference>